<name>A0ABP0N7Q4_9DINO</name>
<proteinExistence type="predicted"/>
<evidence type="ECO:0000313" key="2">
    <source>
        <dbReference type="Proteomes" id="UP001642484"/>
    </source>
</evidence>
<gene>
    <name evidence="1" type="ORF">CCMP2556_LOCUS29403</name>
</gene>
<accession>A0ABP0N7Q4</accession>
<protein>
    <submittedName>
        <fullName evidence="1">Uncharacterized protein</fullName>
    </submittedName>
</protein>
<reference evidence="1 2" key="1">
    <citation type="submission" date="2024-02" db="EMBL/GenBank/DDBJ databases">
        <authorList>
            <person name="Chen Y."/>
            <person name="Shah S."/>
            <person name="Dougan E. K."/>
            <person name="Thang M."/>
            <person name="Chan C."/>
        </authorList>
    </citation>
    <scope>NUCLEOTIDE SEQUENCE [LARGE SCALE GENOMIC DNA]</scope>
</reference>
<dbReference type="Proteomes" id="UP001642484">
    <property type="component" value="Unassembled WGS sequence"/>
</dbReference>
<organism evidence="1 2">
    <name type="scientific">Durusdinium trenchii</name>
    <dbReference type="NCBI Taxonomy" id="1381693"/>
    <lineage>
        <taxon>Eukaryota</taxon>
        <taxon>Sar</taxon>
        <taxon>Alveolata</taxon>
        <taxon>Dinophyceae</taxon>
        <taxon>Suessiales</taxon>
        <taxon>Symbiodiniaceae</taxon>
        <taxon>Durusdinium</taxon>
    </lineage>
</organism>
<feature type="non-terminal residue" evidence="1">
    <location>
        <position position="667"/>
    </location>
</feature>
<keyword evidence="2" id="KW-1185">Reference proteome</keyword>
<comment type="caution">
    <text evidence="1">The sequence shown here is derived from an EMBL/GenBank/DDBJ whole genome shotgun (WGS) entry which is preliminary data.</text>
</comment>
<evidence type="ECO:0000313" key="1">
    <source>
        <dbReference type="EMBL" id="CAK9059746.1"/>
    </source>
</evidence>
<dbReference type="EMBL" id="CAXAMN010021453">
    <property type="protein sequence ID" value="CAK9059746.1"/>
    <property type="molecule type" value="Genomic_DNA"/>
</dbReference>
<sequence length="667" mass="74166">MLDSDLAHIRKVLEEARKGNLAQKMGDLLTFFQCRGYAHLQQISCKHVGCHEANRDGQMVDVTHVQDLLKSFATLGYAPESSLSGICIELGHDDGSNTTRKKNQELIEKSNGKLGGDTAILKYASVSGSHRNQCMPSVVYRCLCDDPEVVVEGKWSLDRFDEAFQKACTSGTQWLVVSRDVLAAFPDWAALQQAASNATGQQQKVETELQVLQKICSIVLSKLEREKMDSLSFNTISPEIMRSRPVKKGLTNRECVKKALHLQEVLNQFVSLLEKEAGVKDWLLWKHVGHLGLEGVALVLDKKRMIHYGSIEEAAVDQLNNLCEEAGISHVTSPWVVKKEDAKTAPCTSSKATGEFLVLCNGYFFGGGDKWGQVRLCKQLVFPDVASKKTMSRVLVQYDKDGAPVNQHTLVQAKGFRDGCMIQRLDDTVAKIITVDKDGVTMLIECEKPYQAKASLQSFLDGEWKLKKKRTPRSLSRGPPHVSQALAKNSFFACVKAQVQMEMFEQLKMPKMKHFLGLEIYKGPRDVKVSRSFKSGELVIPCSTCKVVIAPEVKDALVIGQCSHGGDTFLVALAPLTQWPKEDDESGFLNPFWLLPESCEKDEASCEIQDIKLSQDISPTSKVLLPVIKNLSLLEAGDSCVLFKENKKKRMSPLEAVDPPKKRIKPK</sequence>